<evidence type="ECO:0000313" key="19">
    <source>
        <dbReference type="EMBL" id="RXN25477.1"/>
    </source>
</evidence>
<accession>A0A498N9U2</accession>
<keyword evidence="5 17" id="KW-1133">Transmembrane helix</keyword>
<evidence type="ECO:0000256" key="2">
    <source>
        <dbReference type="ARBA" id="ARBA00018726"/>
    </source>
</evidence>
<comment type="similarity">
    <text evidence="15">Belongs to the G-protein coupled receptor 1 family.</text>
</comment>
<dbReference type="Gene3D" id="1.20.1070.10">
    <property type="entry name" value="Rhodopsin 7-helix transmembrane proteins"/>
    <property type="match status" value="1"/>
</dbReference>
<dbReference type="STRING" id="84645.A0A498N9U2"/>
<feature type="transmembrane region" description="Helical" evidence="17">
    <location>
        <begin position="192"/>
        <end position="211"/>
    </location>
</feature>
<dbReference type="InterPro" id="IPR000276">
    <property type="entry name" value="GPCR_Rhodpsn"/>
</dbReference>
<feature type="transmembrane region" description="Helical" evidence="17">
    <location>
        <begin position="137"/>
        <end position="159"/>
    </location>
</feature>
<comment type="caution">
    <text evidence="19">The sequence shown here is derived from an EMBL/GenBank/DDBJ whole genome shotgun (WGS) entry which is preliminary data.</text>
</comment>
<dbReference type="InterPro" id="IPR003905">
    <property type="entry name" value="GHS-R/MTLR"/>
</dbReference>
<keyword evidence="4 15" id="KW-0812">Transmembrane</keyword>
<proteinExistence type="inferred from homology"/>
<dbReference type="FunFam" id="1.20.1070.10:FF:000125">
    <property type="entry name" value="growth hormone secretagogue receptor type 1"/>
    <property type="match status" value="1"/>
</dbReference>
<dbReference type="AlphaFoldDB" id="A0A498N9U2"/>
<dbReference type="PANTHER" id="PTHR24243:SF3">
    <property type="entry name" value="MOTILIN RECEPTOR"/>
    <property type="match status" value="1"/>
</dbReference>
<evidence type="ECO:0000256" key="6">
    <source>
        <dbReference type="ARBA" id="ARBA00023040"/>
    </source>
</evidence>
<evidence type="ECO:0000256" key="7">
    <source>
        <dbReference type="ARBA" id="ARBA00023136"/>
    </source>
</evidence>
<dbReference type="PRINTS" id="PR00237">
    <property type="entry name" value="GPCRRHODOPSN"/>
</dbReference>
<keyword evidence="9 15" id="KW-0675">Receptor</keyword>
<feature type="transmembrane region" description="Helical" evidence="17">
    <location>
        <begin position="20"/>
        <end position="45"/>
    </location>
</feature>
<gene>
    <name evidence="19" type="ORF">ROHU_005896</name>
</gene>
<keyword evidence="10" id="KW-0325">Glycoprotein</keyword>
<evidence type="ECO:0000256" key="17">
    <source>
        <dbReference type="SAM" id="Phobius"/>
    </source>
</evidence>
<organism evidence="19 20">
    <name type="scientific">Labeo rohita</name>
    <name type="common">Indian major carp</name>
    <name type="synonym">Cyprinus rohita</name>
    <dbReference type="NCBI Taxonomy" id="84645"/>
    <lineage>
        <taxon>Eukaryota</taxon>
        <taxon>Metazoa</taxon>
        <taxon>Chordata</taxon>
        <taxon>Craniata</taxon>
        <taxon>Vertebrata</taxon>
        <taxon>Euteleostomi</taxon>
        <taxon>Actinopterygii</taxon>
        <taxon>Neopterygii</taxon>
        <taxon>Teleostei</taxon>
        <taxon>Ostariophysi</taxon>
        <taxon>Cypriniformes</taxon>
        <taxon>Cyprinidae</taxon>
        <taxon>Labeoninae</taxon>
        <taxon>Labeonini</taxon>
        <taxon>Labeo</taxon>
    </lineage>
</organism>
<dbReference type="GO" id="GO:0005886">
    <property type="term" value="C:plasma membrane"/>
    <property type="evidence" value="ECO:0007669"/>
    <property type="project" value="UniProtKB-SubCell"/>
</dbReference>
<evidence type="ECO:0000256" key="9">
    <source>
        <dbReference type="ARBA" id="ARBA00023170"/>
    </source>
</evidence>
<evidence type="ECO:0000256" key="12">
    <source>
        <dbReference type="ARBA" id="ARBA00032291"/>
    </source>
</evidence>
<feature type="compositionally biased region" description="Low complexity" evidence="16">
    <location>
        <begin position="441"/>
        <end position="458"/>
    </location>
</feature>
<evidence type="ECO:0000256" key="14">
    <source>
        <dbReference type="ARBA" id="ARBA00056988"/>
    </source>
</evidence>
<evidence type="ECO:0000313" key="20">
    <source>
        <dbReference type="Proteomes" id="UP000290572"/>
    </source>
</evidence>
<keyword evidence="6 15" id="KW-0297">G-protein coupled receptor</keyword>
<dbReference type="PROSITE" id="PS00237">
    <property type="entry name" value="G_PROTEIN_RECEP_F1_1"/>
    <property type="match status" value="1"/>
</dbReference>
<feature type="region of interest" description="Disordered" evidence="16">
    <location>
        <begin position="431"/>
        <end position="458"/>
    </location>
</feature>
<dbReference type="CDD" id="cd15132">
    <property type="entry name" value="7tmA_motilin_R"/>
    <property type="match status" value="1"/>
</dbReference>
<dbReference type="Proteomes" id="UP000290572">
    <property type="component" value="Unassembled WGS sequence"/>
</dbReference>
<dbReference type="Pfam" id="PF15255">
    <property type="entry name" value="CAP-ZIP_m"/>
    <property type="match status" value="1"/>
</dbReference>
<evidence type="ECO:0000256" key="11">
    <source>
        <dbReference type="ARBA" id="ARBA00023224"/>
    </source>
</evidence>
<dbReference type="SUPFAM" id="SSF81321">
    <property type="entry name" value="Family A G protein-coupled receptor-like"/>
    <property type="match status" value="1"/>
</dbReference>
<comment type="function">
    <text evidence="14">Receptor for ghrelin, coupled to G-alpha-11 proteins. Stimulates growth hormone secretion. Also binds other growth hormone releasing peptides (GHRP) (e.g. Met-enkephalin and GHRP-6) as well as non-peptide, low molecular weight secretagogues (e.g. L-692,429, MK-0677, adenosine).</text>
</comment>
<evidence type="ECO:0000256" key="16">
    <source>
        <dbReference type="SAM" id="MobiDB-lite"/>
    </source>
</evidence>
<dbReference type="Pfam" id="PF00001">
    <property type="entry name" value="7tm_1"/>
    <property type="match status" value="1"/>
</dbReference>
<feature type="transmembrane region" description="Helical" evidence="17">
    <location>
        <begin position="279"/>
        <end position="301"/>
    </location>
</feature>
<dbReference type="PROSITE" id="PS50262">
    <property type="entry name" value="G_PROTEIN_RECEP_F1_2"/>
    <property type="match status" value="1"/>
</dbReference>
<dbReference type="GO" id="GO:0008528">
    <property type="term" value="F:G protein-coupled peptide receptor activity"/>
    <property type="evidence" value="ECO:0007669"/>
    <property type="project" value="TreeGrafter"/>
</dbReference>
<feature type="transmembrane region" description="Helical" evidence="17">
    <location>
        <begin position="242"/>
        <end position="259"/>
    </location>
</feature>
<keyword evidence="20" id="KW-1185">Reference proteome</keyword>
<evidence type="ECO:0000259" key="18">
    <source>
        <dbReference type="PROSITE" id="PS50262"/>
    </source>
</evidence>
<evidence type="ECO:0000256" key="8">
    <source>
        <dbReference type="ARBA" id="ARBA00023157"/>
    </source>
</evidence>
<comment type="subcellular location">
    <subcellularLocation>
        <location evidence="1">Cell membrane</location>
        <topology evidence="1">Multi-pass membrane protein</topology>
    </subcellularLocation>
</comment>
<dbReference type="EMBL" id="QBIY01012366">
    <property type="protein sequence ID" value="RXN25477.1"/>
    <property type="molecule type" value="Genomic_DNA"/>
</dbReference>
<sequence length="617" mass="69830">MEEFMEDHHCGDSLFPTSTLIPVTTICILLFIVGITGNTMTILIIQRFKDMKTTTNLYLSSMAISDLVIFLSLPFDLYRLWKYVPWVFGELVCRLSHYINEGCTNATILHITVLSMERYLAICFPFKAKAAITKRRVKYVILALWGFALLSAAPVFFLMGVEYENETMPDPDTRQCKHTRYAIESGLLHTTIWVSTAYFFCPMFCLLFLYGSIGRKLWKSRHELHGPNAAARQKVNRQTVKILAVVVSVFAICWLPYHIGRFLFTHVDDYHSARLSQNFNVASMVLFYLSASINPVLYNLMSNKYRSAVKRLFLLPRRRHHGPNRRHISTRDDITMCTETFNGVKETVMTEEALRGNFPLRTSRLKPRNGQEEAPVKPSVAQLAGKLKGHALPMPGNMEKSSVCPHPPKMKIKSSPLIEKLQANLALSPTVLLSPPKSPESKQPPTASSPISSCSSLSSTLQPHQLSCEDEAPVSFEQPVEGTPLLSINKVAEDNKEQHVDVDSDVDTDSLSQPKWLRELRRVKRELNEVVVWKLKLWTLILIILLVIALVIGISIIVCAVGHEDEDEKYDKSSFVVARFFRGNFTLDGNSFTSNSQDEDAIKKLEQKCEKTGARTE</sequence>
<dbReference type="PANTHER" id="PTHR24243">
    <property type="entry name" value="G-PROTEIN COUPLED RECEPTOR"/>
    <property type="match status" value="1"/>
</dbReference>
<dbReference type="GO" id="GO:0032870">
    <property type="term" value="P:cellular response to hormone stimulus"/>
    <property type="evidence" value="ECO:0007669"/>
    <property type="project" value="UniProtKB-ARBA"/>
</dbReference>
<keyword evidence="11 15" id="KW-0807">Transducer</keyword>
<evidence type="ECO:0000256" key="1">
    <source>
        <dbReference type="ARBA" id="ARBA00004651"/>
    </source>
</evidence>
<feature type="domain" description="G-protein coupled receptors family 1 profile" evidence="18">
    <location>
        <begin position="37"/>
        <end position="298"/>
    </location>
</feature>
<feature type="transmembrane region" description="Helical" evidence="17">
    <location>
        <begin position="537"/>
        <end position="563"/>
    </location>
</feature>
<dbReference type="PRINTS" id="PR01417">
    <property type="entry name" value="GHSRECEPTOR"/>
</dbReference>
<dbReference type="InterPro" id="IPR029341">
    <property type="entry name" value="FAM21/CAPZIP"/>
</dbReference>
<evidence type="ECO:0000256" key="13">
    <source>
        <dbReference type="ARBA" id="ARBA00033151"/>
    </source>
</evidence>
<keyword evidence="3" id="KW-1003">Cell membrane</keyword>
<protein>
    <recommendedName>
        <fullName evidence="2">Growth hormone secretagogue receptor type 1</fullName>
    </recommendedName>
    <alternativeName>
        <fullName evidence="13">GH-releasing peptide receptor</fullName>
    </alternativeName>
    <alternativeName>
        <fullName evidence="12">Ghrelin receptor</fullName>
    </alternativeName>
</protein>
<evidence type="ECO:0000256" key="15">
    <source>
        <dbReference type="RuleBase" id="RU000688"/>
    </source>
</evidence>
<feature type="region of interest" description="Disordered" evidence="16">
    <location>
        <begin position="391"/>
        <end position="411"/>
    </location>
</feature>
<keyword evidence="8" id="KW-1015">Disulfide bond</keyword>
<evidence type="ECO:0000256" key="10">
    <source>
        <dbReference type="ARBA" id="ARBA00023180"/>
    </source>
</evidence>
<dbReference type="InterPro" id="IPR017452">
    <property type="entry name" value="GPCR_Rhodpsn_7TM"/>
</dbReference>
<name>A0A498N9U2_LABRO</name>
<evidence type="ECO:0000256" key="3">
    <source>
        <dbReference type="ARBA" id="ARBA00022475"/>
    </source>
</evidence>
<evidence type="ECO:0000256" key="5">
    <source>
        <dbReference type="ARBA" id="ARBA00022989"/>
    </source>
</evidence>
<keyword evidence="7 17" id="KW-0472">Membrane</keyword>
<reference evidence="19 20" key="1">
    <citation type="submission" date="2018-03" db="EMBL/GenBank/DDBJ databases">
        <title>Draft genome sequence of Rohu Carp (Labeo rohita).</title>
        <authorList>
            <person name="Das P."/>
            <person name="Kushwaha B."/>
            <person name="Joshi C.G."/>
            <person name="Kumar D."/>
            <person name="Nagpure N.S."/>
            <person name="Sahoo L."/>
            <person name="Das S.P."/>
            <person name="Bit A."/>
            <person name="Patnaik S."/>
            <person name="Meher P.K."/>
            <person name="Jayasankar P."/>
            <person name="Koringa P.G."/>
            <person name="Patel N.V."/>
            <person name="Hinsu A.T."/>
            <person name="Kumar R."/>
            <person name="Pandey M."/>
            <person name="Agarwal S."/>
            <person name="Srivastava S."/>
            <person name="Singh M."/>
            <person name="Iquebal M.A."/>
            <person name="Jaiswal S."/>
            <person name="Angadi U.B."/>
            <person name="Kumar N."/>
            <person name="Raza M."/>
            <person name="Shah T.M."/>
            <person name="Rai A."/>
            <person name="Jena J.K."/>
        </authorList>
    </citation>
    <scope>NUCLEOTIDE SEQUENCE [LARGE SCALE GENOMIC DNA]</scope>
    <source>
        <strain evidence="19">DASCIFA01</strain>
        <tissue evidence="19">Testis</tissue>
    </source>
</reference>
<evidence type="ECO:0000256" key="4">
    <source>
        <dbReference type="ARBA" id="ARBA00022692"/>
    </source>
</evidence>